<reference evidence="8 9" key="1">
    <citation type="submission" date="2019-02" db="EMBL/GenBank/DDBJ databases">
        <title>Genome sequencing of the rare red list fungi Phellinidium pouzarii.</title>
        <authorList>
            <person name="Buettner E."/>
            <person name="Kellner H."/>
        </authorList>
    </citation>
    <scope>NUCLEOTIDE SEQUENCE [LARGE SCALE GENOMIC DNA]</scope>
    <source>
        <strain evidence="8 9">DSM 108285</strain>
    </source>
</reference>
<protein>
    <recommendedName>
        <fullName evidence="10">Rap-GAP domain-containing protein</fullName>
    </recommendedName>
</protein>
<proteinExistence type="inferred from homology"/>
<dbReference type="InterPro" id="IPR045379">
    <property type="entry name" value="Crinkler_N"/>
</dbReference>
<evidence type="ECO:0000256" key="3">
    <source>
        <dbReference type="ARBA" id="ARBA00022525"/>
    </source>
</evidence>
<dbReference type="GO" id="GO:0006606">
    <property type="term" value="P:protein import into nucleus"/>
    <property type="evidence" value="ECO:0007669"/>
    <property type="project" value="TreeGrafter"/>
</dbReference>
<dbReference type="OrthoDB" id="288703at2759"/>
<accession>A0A4S4L1P8</accession>
<sequence length="1161" mass="128015">MSTQTRHAQQQKQQIFKTSSSMGKSQKMRATRRHNPVRVPDSHLPKGLEAAEATSSRKDAVLPIIQKLESAEAQERTWACSAVSTLIQNDPSTRRLLQGKNIVGVLINRLSDSVEEVVVEAAGALRNLCIDGGFDICAEMYNKNILAPLRTFIPKISNALHSLLTSPKSAPESASELIYGLAENVITLIWCLSETSNKALNAINDTHLVPFLMAFLENREKLPSRTVAAAAQCLYVLTDDNVPAIDELRSNSSYTSCLLAVARAESAPVPTSVEAKEMAEERLLSVKLLSTGILRNVSPVPAPSAASTVDIDRNVILPLVKPVLSSANLFEASAKVLDLVLIEGKELKTEKPSLVHTPKSDHKSSTERQLDRIEARLRNVQLSLEILTGVCATLPDPDPISSEEEDAELDDDEGIALQYYLEGDEDVEMETDEVPDAKSEPAKSIKLPAALSFLGTILLPVLALIQPTPLSFPADSPQYGSAAPRPTQHPPTTSALRAIHISALECLNNAFLEFALVYEKDGAVPADADVVRPVRDAVWAALMSIGYMGGRESERKREMWDVGVGVMWSMGRIWKGSITPSMDDVGLLRQFCDDSIDSQVKVKCIGTLECWAQHPESIEINRMIGDYLLTIASSRPSGVLTSEPIFQAASALIDIYSDENMPYDINFRQCGYLQVLDGCVDSMKRACHSVSMIVTSRHVKTGFLGTSNCHHGRLSDHNALVLDDHPSEHVFSVKISKTKLVYSLKKAILEKTKNQFKNIDALSLTLWKTSIAYDTPDHKAKLGEIKVPEEVEGAEKLFPEDSLAEIFPESPKTKHIHIIVCPPDHQIHRGLITPPPTSQFAGNKIPTPRKTLAETQIGDGIVDESDVSYFFTGKNRFLADTTGSGKARLLLEGLNKNWGFYFTSVVDHSSPGSKYIIKDASEDLLKTGGHTHTEITNWTNTLISSMKHNTLKQLKTAFRSYNGITIQRPVLRENIRASAKAASQNFSCISGTGLSIDAVIDVISSGVAKLKAFPLAINTSAFDTQERQEEYSLEMFTGKASHYSVFRRVAISTDFQPPHCLLDMYVEEISEFTPNDGEHFTRHERALKIVLHTPTATNYEKLYYVKESIRDPTGKGEHFQHSRAFYLASAFRTGVRLRDVFEFGEPVLDRAKQTSEQVSLS</sequence>
<feature type="compositionally biased region" description="Polar residues" evidence="5">
    <location>
        <begin position="15"/>
        <end position="24"/>
    </location>
</feature>
<gene>
    <name evidence="8" type="ORF">EW145_g6312</name>
</gene>
<dbReference type="InterPro" id="IPR052616">
    <property type="entry name" value="SYO1-like"/>
</dbReference>
<feature type="region of interest" description="Disordered" evidence="5">
    <location>
        <begin position="1"/>
        <end position="45"/>
    </location>
</feature>
<evidence type="ECO:0000256" key="2">
    <source>
        <dbReference type="ARBA" id="ARBA00004613"/>
    </source>
</evidence>
<feature type="compositionally biased region" description="Basic residues" evidence="5">
    <location>
        <begin position="26"/>
        <end position="36"/>
    </location>
</feature>
<evidence type="ECO:0000259" key="6">
    <source>
        <dbReference type="Pfam" id="PF20147"/>
    </source>
</evidence>
<dbReference type="GO" id="GO:0005576">
    <property type="term" value="C:extracellular region"/>
    <property type="evidence" value="ECO:0007669"/>
    <property type="project" value="UniProtKB-SubCell"/>
</dbReference>
<dbReference type="EMBL" id="SGPK01000463">
    <property type="protein sequence ID" value="THH03370.1"/>
    <property type="molecule type" value="Genomic_DNA"/>
</dbReference>
<keyword evidence="9" id="KW-1185">Reference proteome</keyword>
<evidence type="ECO:0000256" key="5">
    <source>
        <dbReference type="SAM" id="MobiDB-lite"/>
    </source>
</evidence>
<comment type="similarity">
    <text evidence="4">Belongs to the nuclear import and ribosome assembly adapter family.</text>
</comment>
<dbReference type="GO" id="GO:0043657">
    <property type="term" value="C:host cell"/>
    <property type="evidence" value="ECO:0007669"/>
    <property type="project" value="UniProtKB-SubCell"/>
</dbReference>
<comment type="caution">
    <text evidence="8">The sequence shown here is derived from an EMBL/GenBank/DDBJ whole genome shotgun (WGS) entry which is preliminary data.</text>
</comment>
<organism evidence="8 9">
    <name type="scientific">Phellinidium pouzarii</name>
    <dbReference type="NCBI Taxonomy" id="167371"/>
    <lineage>
        <taxon>Eukaryota</taxon>
        <taxon>Fungi</taxon>
        <taxon>Dikarya</taxon>
        <taxon>Basidiomycota</taxon>
        <taxon>Agaricomycotina</taxon>
        <taxon>Agaricomycetes</taxon>
        <taxon>Hymenochaetales</taxon>
        <taxon>Hymenochaetaceae</taxon>
        <taxon>Phellinidium</taxon>
    </lineage>
</organism>
<evidence type="ECO:0000256" key="1">
    <source>
        <dbReference type="ARBA" id="ARBA00004340"/>
    </source>
</evidence>
<dbReference type="InterPro" id="IPR016024">
    <property type="entry name" value="ARM-type_fold"/>
</dbReference>
<dbReference type="Proteomes" id="UP000308199">
    <property type="component" value="Unassembled WGS sequence"/>
</dbReference>
<dbReference type="Pfam" id="PF25567">
    <property type="entry name" value="TPR_SYO1"/>
    <property type="match status" value="1"/>
</dbReference>
<feature type="domain" description="Crinkler effector protein N-terminal" evidence="6">
    <location>
        <begin position="722"/>
        <end position="820"/>
    </location>
</feature>
<name>A0A4S4L1P8_9AGAM</name>
<dbReference type="CDD" id="cd13394">
    <property type="entry name" value="Syo1_like"/>
    <property type="match status" value="1"/>
</dbReference>
<evidence type="ECO:0000313" key="9">
    <source>
        <dbReference type="Proteomes" id="UP000308199"/>
    </source>
</evidence>
<comment type="subcellular location">
    <subcellularLocation>
        <location evidence="1">Host cell</location>
    </subcellularLocation>
    <subcellularLocation>
        <location evidence="2">Secreted</location>
    </subcellularLocation>
</comment>
<dbReference type="PANTHER" id="PTHR13347:SF1">
    <property type="entry name" value="HEAT REPEAT-CONTAINING PROTEIN 3"/>
    <property type="match status" value="1"/>
</dbReference>
<dbReference type="PANTHER" id="PTHR13347">
    <property type="entry name" value="HEAT REPEAT-CONTAINING PROTEIN 3"/>
    <property type="match status" value="1"/>
</dbReference>
<evidence type="ECO:0000259" key="7">
    <source>
        <dbReference type="Pfam" id="PF25567"/>
    </source>
</evidence>
<dbReference type="Pfam" id="PF20147">
    <property type="entry name" value="Crinkler"/>
    <property type="match status" value="1"/>
</dbReference>
<dbReference type="Gene3D" id="1.25.10.10">
    <property type="entry name" value="Leucine-rich Repeat Variant"/>
    <property type="match status" value="1"/>
</dbReference>
<evidence type="ECO:0000256" key="4">
    <source>
        <dbReference type="ARBA" id="ARBA00049983"/>
    </source>
</evidence>
<dbReference type="GO" id="GO:0042273">
    <property type="term" value="P:ribosomal large subunit biogenesis"/>
    <property type="evidence" value="ECO:0007669"/>
    <property type="project" value="TreeGrafter"/>
</dbReference>
<evidence type="ECO:0000313" key="8">
    <source>
        <dbReference type="EMBL" id="THH03370.1"/>
    </source>
</evidence>
<dbReference type="InterPro" id="IPR057990">
    <property type="entry name" value="TPR_SYO1"/>
</dbReference>
<dbReference type="GO" id="GO:0051082">
    <property type="term" value="F:unfolded protein binding"/>
    <property type="evidence" value="ECO:0007669"/>
    <property type="project" value="TreeGrafter"/>
</dbReference>
<dbReference type="AlphaFoldDB" id="A0A4S4L1P8"/>
<feature type="domain" description="SYO1-like TPR repeats" evidence="7">
    <location>
        <begin position="485"/>
        <end position="689"/>
    </location>
</feature>
<keyword evidence="3" id="KW-0964">Secreted</keyword>
<dbReference type="SUPFAM" id="SSF48371">
    <property type="entry name" value="ARM repeat"/>
    <property type="match status" value="1"/>
</dbReference>
<dbReference type="InterPro" id="IPR011989">
    <property type="entry name" value="ARM-like"/>
</dbReference>
<evidence type="ECO:0008006" key="10">
    <source>
        <dbReference type="Google" id="ProtNLM"/>
    </source>
</evidence>